<keyword evidence="2" id="KW-1003">Cell membrane</keyword>
<keyword evidence="5 6" id="KW-0472">Membrane</keyword>
<evidence type="ECO:0000256" key="1">
    <source>
        <dbReference type="ARBA" id="ARBA00004651"/>
    </source>
</evidence>
<evidence type="ECO:0000256" key="4">
    <source>
        <dbReference type="ARBA" id="ARBA00022989"/>
    </source>
</evidence>
<feature type="transmembrane region" description="Helical" evidence="6">
    <location>
        <begin position="113"/>
        <end position="134"/>
    </location>
</feature>
<evidence type="ECO:0000256" key="2">
    <source>
        <dbReference type="ARBA" id="ARBA00022475"/>
    </source>
</evidence>
<proteinExistence type="predicted"/>
<feature type="transmembrane region" description="Helical" evidence="6">
    <location>
        <begin position="154"/>
        <end position="176"/>
    </location>
</feature>
<keyword evidence="4 6" id="KW-1133">Transmembrane helix</keyword>
<gene>
    <name evidence="7" type="ORF">SAMN04487995_2595</name>
</gene>
<evidence type="ECO:0000313" key="8">
    <source>
        <dbReference type="Proteomes" id="UP000199532"/>
    </source>
</evidence>
<dbReference type="GO" id="GO:0005886">
    <property type="term" value="C:plasma membrane"/>
    <property type="evidence" value="ECO:0007669"/>
    <property type="project" value="UniProtKB-SubCell"/>
</dbReference>
<protein>
    <submittedName>
        <fullName evidence="7">Threonine/homoserine/homoserine lactone efflux protein</fullName>
    </submittedName>
</protein>
<dbReference type="PANTHER" id="PTHR30086">
    <property type="entry name" value="ARGININE EXPORTER PROTEIN ARGO"/>
    <property type="match status" value="1"/>
</dbReference>
<dbReference type="InterPro" id="IPR001123">
    <property type="entry name" value="LeuE-type"/>
</dbReference>
<dbReference type="Proteomes" id="UP000199532">
    <property type="component" value="Unassembled WGS sequence"/>
</dbReference>
<evidence type="ECO:0000256" key="5">
    <source>
        <dbReference type="ARBA" id="ARBA00023136"/>
    </source>
</evidence>
<dbReference type="PIRSF" id="PIRSF006324">
    <property type="entry name" value="LeuE"/>
    <property type="match status" value="1"/>
</dbReference>
<dbReference type="GO" id="GO:0015171">
    <property type="term" value="F:amino acid transmembrane transporter activity"/>
    <property type="evidence" value="ECO:0007669"/>
    <property type="project" value="TreeGrafter"/>
</dbReference>
<accession>A0A1H6UKV2</accession>
<dbReference type="Pfam" id="PF01810">
    <property type="entry name" value="LysE"/>
    <property type="match status" value="1"/>
</dbReference>
<dbReference type="RefSeq" id="WP_090336452.1">
    <property type="nucleotide sequence ID" value="NZ_FNXY01000004.1"/>
</dbReference>
<feature type="transmembrane region" description="Helical" evidence="6">
    <location>
        <begin position="6"/>
        <end position="29"/>
    </location>
</feature>
<feature type="transmembrane region" description="Helical" evidence="6">
    <location>
        <begin position="41"/>
        <end position="69"/>
    </location>
</feature>
<keyword evidence="8" id="KW-1185">Reference proteome</keyword>
<evidence type="ECO:0000256" key="3">
    <source>
        <dbReference type="ARBA" id="ARBA00022692"/>
    </source>
</evidence>
<keyword evidence="3 6" id="KW-0812">Transmembrane</keyword>
<dbReference type="PANTHER" id="PTHR30086:SF20">
    <property type="entry name" value="ARGININE EXPORTER PROTEIN ARGO-RELATED"/>
    <property type="match status" value="1"/>
</dbReference>
<organism evidence="7 8">
    <name type="scientific">Dyadobacter koreensis</name>
    <dbReference type="NCBI Taxonomy" id="408657"/>
    <lineage>
        <taxon>Bacteria</taxon>
        <taxon>Pseudomonadati</taxon>
        <taxon>Bacteroidota</taxon>
        <taxon>Cytophagia</taxon>
        <taxon>Cytophagales</taxon>
        <taxon>Spirosomataceae</taxon>
        <taxon>Dyadobacter</taxon>
    </lineage>
</organism>
<dbReference type="EMBL" id="FNXY01000004">
    <property type="protein sequence ID" value="SEI92928.1"/>
    <property type="molecule type" value="Genomic_DNA"/>
</dbReference>
<evidence type="ECO:0000256" key="6">
    <source>
        <dbReference type="SAM" id="Phobius"/>
    </source>
</evidence>
<reference evidence="7 8" key="1">
    <citation type="submission" date="2016-10" db="EMBL/GenBank/DDBJ databases">
        <authorList>
            <person name="de Groot N.N."/>
        </authorList>
    </citation>
    <scope>NUCLEOTIDE SEQUENCE [LARGE SCALE GENOMIC DNA]</scope>
    <source>
        <strain evidence="7 8">DSM 19938</strain>
    </source>
</reference>
<dbReference type="AlphaFoldDB" id="A0A1H6UKV2"/>
<comment type="subcellular location">
    <subcellularLocation>
        <location evidence="1">Cell membrane</location>
        <topology evidence="1">Multi-pass membrane protein</topology>
    </subcellularLocation>
</comment>
<name>A0A1H6UKV2_9BACT</name>
<dbReference type="STRING" id="408657.SAMN04487995_2595"/>
<sequence length="210" mass="23206">MVPINNLILFSIAALGLVLSPGPNMIYLISRSLTQGKRAGLISLIGILAGFLAHILLVSFGLTAVFIAIPMAYEAIKWLGVFYLLYLAWQGVRPNSNSLFETSDLPSDSRSKLIRMGFLTNVLNPKVAIFYMSFFPQFTNPTYGNIIFQNIELGIVQLTISTSLNILIILSASRLAAFFQRRPVYIKIQKRVMSGVLAGLAIRMAFDKGK</sequence>
<dbReference type="OrthoDB" id="9784202at2"/>
<evidence type="ECO:0000313" key="7">
    <source>
        <dbReference type="EMBL" id="SEI92928.1"/>
    </source>
</evidence>